<evidence type="ECO:0000313" key="3">
    <source>
        <dbReference type="EMBL" id="CAI9106460.1"/>
    </source>
</evidence>
<keyword evidence="4" id="KW-1185">Reference proteome</keyword>
<evidence type="ECO:0000313" key="4">
    <source>
        <dbReference type="Proteomes" id="UP001161247"/>
    </source>
</evidence>
<feature type="compositionally biased region" description="Polar residues" evidence="2">
    <location>
        <begin position="118"/>
        <end position="146"/>
    </location>
</feature>
<keyword evidence="1" id="KW-0175">Coiled coil</keyword>
<organism evidence="3 4">
    <name type="scientific">Oldenlandia corymbosa var. corymbosa</name>
    <dbReference type="NCBI Taxonomy" id="529605"/>
    <lineage>
        <taxon>Eukaryota</taxon>
        <taxon>Viridiplantae</taxon>
        <taxon>Streptophyta</taxon>
        <taxon>Embryophyta</taxon>
        <taxon>Tracheophyta</taxon>
        <taxon>Spermatophyta</taxon>
        <taxon>Magnoliopsida</taxon>
        <taxon>eudicotyledons</taxon>
        <taxon>Gunneridae</taxon>
        <taxon>Pentapetalae</taxon>
        <taxon>asterids</taxon>
        <taxon>lamiids</taxon>
        <taxon>Gentianales</taxon>
        <taxon>Rubiaceae</taxon>
        <taxon>Rubioideae</taxon>
        <taxon>Spermacoceae</taxon>
        <taxon>Hedyotis-Oldenlandia complex</taxon>
        <taxon>Oldenlandia</taxon>
    </lineage>
</organism>
<feature type="compositionally biased region" description="Basic residues" evidence="2">
    <location>
        <begin position="147"/>
        <end position="157"/>
    </location>
</feature>
<feature type="coiled-coil region" evidence="1">
    <location>
        <begin position="547"/>
        <end position="588"/>
    </location>
</feature>
<evidence type="ECO:0000256" key="1">
    <source>
        <dbReference type="SAM" id="Coils"/>
    </source>
</evidence>
<gene>
    <name evidence="3" type="ORF">OLC1_LOCUS14953</name>
</gene>
<sequence>MVARQFWFAQSVPHFDVSCWNTGRLGTEKLTMAQYTTHRELMDLRGRSATTIPFNFCFNATLGFADWWYELSIGMYCSGYQEIKISFGIGKFAKNKPVGGVVEREKKGKRKSVATAKTGGQSSKKSTATAVVRAKTSTGKDAPTSTRRSKRLIGRKRSTSEVSNKKQKNNENAQFERSNHFWEESSSILSLKARLEPTKVASYVKTEEMSSVPEMPLGVALQQITEIFQLSAKEVYTERIFELLWRILTMDMERLRIMVVILNMETILHIKKIRTLGTIHFLSLTMVVIIKGRQPTLRELAALQSSPFRPTLRQLGSSYQQPPAKPQLSVREGALRELQSEKGQQLIEEVNQYRLIVGLPKYDPIGNLLKLNKNEKISEDNSLVLSPHPPSQTELECEELEETEEITSLDITSSLDSSGIYIVVKHDSLILRVGDKDVDQVDFTEQNIPIVSKEGFQVDKCGEVVHSIRDSVDDVKVGSMKDQEEDQWYKIEFEKEDVVVLEYKFIFSHGKENHYKRFIIAAEHGFFWYRDRVWPKQGGAAVFGVELGQLETNIKEAIVAKSKAKEELEKAQAKRKQLEAELSGVVANTDVALDGYGRMTTIVNQLHPKFQDAGKVVEGAQSSWNFLKNTITKLTQEVGTTPNSLMPMTQTPPSHPEVGATVEERQTTLGMRQDVTPPEEEALDVALLASRPATPPAEI</sequence>
<proteinExistence type="predicted"/>
<reference evidence="3" key="1">
    <citation type="submission" date="2023-03" db="EMBL/GenBank/DDBJ databases">
        <authorList>
            <person name="Julca I."/>
        </authorList>
    </citation>
    <scope>NUCLEOTIDE SEQUENCE</scope>
</reference>
<protein>
    <submittedName>
        <fullName evidence="3">OLC1v1005621C1</fullName>
    </submittedName>
</protein>
<name>A0AAV1DFA4_OLDCO</name>
<dbReference type="AlphaFoldDB" id="A0AAV1DFA4"/>
<feature type="region of interest" description="Disordered" evidence="2">
    <location>
        <begin position="103"/>
        <end position="177"/>
    </location>
</feature>
<accession>A0AAV1DFA4</accession>
<dbReference type="EMBL" id="OX459122">
    <property type="protein sequence ID" value="CAI9106460.1"/>
    <property type="molecule type" value="Genomic_DNA"/>
</dbReference>
<dbReference type="Proteomes" id="UP001161247">
    <property type="component" value="Chromosome 5"/>
</dbReference>
<evidence type="ECO:0000256" key="2">
    <source>
        <dbReference type="SAM" id="MobiDB-lite"/>
    </source>
</evidence>